<accession>A0A8H7RNK1</accession>
<protein>
    <recommendedName>
        <fullName evidence="4">BTB domain-containing protein</fullName>
    </recommendedName>
</protein>
<evidence type="ECO:0000256" key="1">
    <source>
        <dbReference type="ARBA" id="ARBA00007712"/>
    </source>
</evidence>
<evidence type="ECO:0000256" key="2">
    <source>
        <dbReference type="ARBA" id="ARBA00023161"/>
    </source>
</evidence>
<feature type="compositionally biased region" description="Low complexity" evidence="3">
    <location>
        <begin position="41"/>
        <end position="54"/>
    </location>
</feature>
<comment type="similarity">
    <text evidence="1">Belongs to the SMG9 family.</text>
</comment>
<proteinExistence type="inferred from homology"/>
<gene>
    <name evidence="5" type="ORF">INT46_005238</name>
</gene>
<dbReference type="InterPro" id="IPR000210">
    <property type="entry name" value="BTB/POZ_dom"/>
</dbReference>
<dbReference type="OrthoDB" id="5353557at2759"/>
<dbReference type="SUPFAM" id="SSF54695">
    <property type="entry name" value="POZ domain"/>
    <property type="match status" value="1"/>
</dbReference>
<dbReference type="GO" id="GO:0000184">
    <property type="term" value="P:nuclear-transcribed mRNA catabolic process, nonsense-mediated decay"/>
    <property type="evidence" value="ECO:0007669"/>
    <property type="project" value="UniProtKB-KW"/>
</dbReference>
<keyword evidence="6" id="KW-1185">Reference proteome</keyword>
<dbReference type="InterPro" id="IPR027417">
    <property type="entry name" value="P-loop_NTPase"/>
</dbReference>
<feature type="compositionally biased region" description="Basic and acidic residues" evidence="3">
    <location>
        <begin position="1"/>
        <end position="20"/>
    </location>
</feature>
<keyword evidence="2" id="KW-0866">Nonsense-mediated mRNA decay</keyword>
<dbReference type="SUPFAM" id="SSF52540">
    <property type="entry name" value="P-loop containing nucleoside triphosphate hydrolases"/>
    <property type="match status" value="1"/>
</dbReference>
<organism evidence="5 6">
    <name type="scientific">Mucor plumbeus</name>
    <dbReference type="NCBI Taxonomy" id="97098"/>
    <lineage>
        <taxon>Eukaryota</taxon>
        <taxon>Fungi</taxon>
        <taxon>Fungi incertae sedis</taxon>
        <taxon>Mucoromycota</taxon>
        <taxon>Mucoromycotina</taxon>
        <taxon>Mucoromycetes</taxon>
        <taxon>Mucorales</taxon>
        <taxon>Mucorineae</taxon>
        <taxon>Mucoraceae</taxon>
        <taxon>Mucor</taxon>
    </lineage>
</organism>
<dbReference type="InterPro" id="IPR011333">
    <property type="entry name" value="SKP1/BTB/POZ_sf"/>
</dbReference>
<evidence type="ECO:0000313" key="6">
    <source>
        <dbReference type="Proteomes" id="UP000650833"/>
    </source>
</evidence>
<dbReference type="PANTHER" id="PTHR14270:SF0">
    <property type="entry name" value="NONSENSE-MEDIATED MRNA DECAY FACTOR SMG9"/>
    <property type="match status" value="1"/>
</dbReference>
<evidence type="ECO:0000259" key="4">
    <source>
        <dbReference type="PROSITE" id="PS50097"/>
    </source>
</evidence>
<dbReference type="Gene3D" id="3.30.710.10">
    <property type="entry name" value="Potassium Channel Kv1.1, Chain A"/>
    <property type="match status" value="1"/>
</dbReference>
<dbReference type="PANTHER" id="PTHR14270">
    <property type="entry name" value="NONSENSE-MEDIATED MRNA DECAY FACTOR SMG9"/>
    <property type="match status" value="1"/>
</dbReference>
<dbReference type="InterPro" id="IPR039177">
    <property type="entry name" value="SMG9"/>
</dbReference>
<comment type="caution">
    <text evidence="5">The sequence shown here is derived from an EMBL/GenBank/DDBJ whole genome shotgun (WGS) entry which is preliminary data.</text>
</comment>
<name>A0A8H7RNK1_9FUNG</name>
<evidence type="ECO:0000256" key="3">
    <source>
        <dbReference type="SAM" id="MobiDB-lite"/>
    </source>
</evidence>
<feature type="region of interest" description="Disordered" evidence="3">
    <location>
        <begin position="1"/>
        <end position="55"/>
    </location>
</feature>
<dbReference type="PROSITE" id="PS50097">
    <property type="entry name" value="BTB"/>
    <property type="match status" value="1"/>
</dbReference>
<reference evidence="5" key="1">
    <citation type="submission" date="2020-12" db="EMBL/GenBank/DDBJ databases">
        <title>Metabolic potential, ecology and presence of endohyphal bacteria is reflected in genomic diversity of Mucoromycotina.</title>
        <authorList>
            <person name="Muszewska A."/>
            <person name="Okrasinska A."/>
            <person name="Steczkiewicz K."/>
            <person name="Drgas O."/>
            <person name="Orlowska M."/>
            <person name="Perlinska-Lenart U."/>
            <person name="Aleksandrzak-Piekarczyk T."/>
            <person name="Szatraj K."/>
            <person name="Zielenkiewicz U."/>
            <person name="Pilsyk S."/>
            <person name="Malc E."/>
            <person name="Mieczkowski P."/>
            <person name="Kruszewska J.S."/>
            <person name="Biernat P."/>
            <person name="Pawlowska J."/>
        </authorList>
    </citation>
    <scope>NUCLEOTIDE SEQUENCE</scope>
    <source>
        <strain evidence="5">CBS 226.32</strain>
    </source>
</reference>
<feature type="domain" description="BTB" evidence="4">
    <location>
        <begin position="1507"/>
        <end position="1572"/>
    </location>
</feature>
<sequence>MSDKRFRDNNKRRDRKKNESAGRPFLQAPIILDRRERPEQTTYSNTTASSNYDSEPSIIKQPIKAEESTGTNAAFLSIPFLRRPNKFNADTILKNLTDYPGHFVIGIIGKQGVGKSTILSHFTQDPEHAFPRQDNDEFLYQGHKTDGIDMYITPERAILLDTEPILSWTILDNMLRNGPLGGVHPDLWLEMESLYNIIFLMSVCNIILVVNDGPEIDMDVLRLIQRAEMLKFCIPDFPLLVGQQDMHYYPDVVFVCNKCHVDGFTWRKYNDLQAILKSLFEKSQLKTKGLVSLGDVLPLYKTDQDSEANLFFLPQQDDIGSMRDLLSALRDQVIAGPRRLGKKGQVSEKDWFRNAVKTYEVVRKSEYIMEYLQVVQQQHRQDLSLTSIYQAVQKPNSSSSIRFLGNLRKALTKEIDYTLRKLLSYVKHNNEQWPQRRLVRCLDCIYTHAIKLHLEERVQLHSFKASIRWIIDMLANTTLTEEEENLEASQQIQCAVKFICGLLEDIATQLSDSAAATSILAEIRHRHGVKSLLSRTHDCTLPIRIYSVRALKSQLRYFAKDLITLNAYITLSQSLFNIPNLLNVLSLKPPVTDLAQQRNEFDQCIMVCRLLESLFKYESPSQPSAARKKFADSEKFHQLLSVWQTVCYHDYNSLVDNDASPTLGIKSQHLLVYSLTTIVQKCILTSKSASGYIAEERSRAKWQPLLALCMQRWIRGTCCTMNKTIFTSAMLDQDKSIMKKLIQISLDILPVLKQYNYWLDYVDQAVCDLTNFIMAYVSQPILPEQANILGNQSTLLHTNLCIDVEERGYQIDGKMLNQNQDLFVLLLESFIQHVQLATPSFTKMISGRVAWCLKSILTVLLNANQLETSGLRSRILKLIVFFLHYDDAIHTFATSSTNISSLVWGPTIEIAKQGLLTAVSLSKTKDLTAEQSVIIYKAKRAFVSLELISKHPRACERLVDCQVLQLVDVSLIPSGNIMEKTSSLLSVYALFGRFVAALSRRTAFVRTKLRDECNLIPMIMKLLQEAVQLKEAKRDMAFMETKSNCNENEILKGWNHVIASCLMVVSTFQYDEPSMRMWLSWNNSLEIQNGNDADDLATKKDEDIKAEDDIMVKQEMEPADMSKLFEEYSASAASPSRLTILPVLLSVLFPWRNHTNKTVSFAEINTFLKSDHQVMILASQLLDQLSVIPTCGRQMIIDKTALYNLCSLMICLTAAYCPNQPQCMFKLTTSTSICNDSDGTTTILSIQQDDIVEKLLPTTVEPVQDVDMSEANQNTILENISLDTEDHQETVQREEEPPNLRCAEHLRRSAVRILTMHDNIQFTMLSDAFTSFFQPVLQHPVQGTSHEYWRRLICDDLFEKKMHDFSSLFSFTETADNAIKLHEMSAIAVGYAAMGSSTELEWNQSLGLAVLDGCIVSSKQAFGIFCQMLVYELEYGEEEEDDDHVKKQVDYVEVDSLLSMITPFRRHAAAQVLETLALEFEVVWKVETESIRETISLPEYMPLDQPSEIITFVTDDATSPDKFISGNRQLLRARSPIFDALLSTDYAESKLAAIPLHDVTFHSLELFISVIHQLNEKAGMTKCNLVDEVLAPSTCWNDVVDLLLISDRFGSIVVKSLCENWVLEKVKHINNDRKSRFVCLEGMVGLYRQCCDPMEKDGGIISDTWPFATILRESLKSILQFMSESCQTSSFIQMIKDKHVEELDVFCNGLAYLIQK</sequence>
<dbReference type="EMBL" id="JAEPRC010000031">
    <property type="protein sequence ID" value="KAG2213783.1"/>
    <property type="molecule type" value="Genomic_DNA"/>
</dbReference>
<evidence type="ECO:0000313" key="5">
    <source>
        <dbReference type="EMBL" id="KAG2213783.1"/>
    </source>
</evidence>
<dbReference type="Proteomes" id="UP000650833">
    <property type="component" value="Unassembled WGS sequence"/>
</dbReference>